<reference evidence="2" key="5">
    <citation type="submission" date="2025-09" db="UniProtKB">
        <authorList>
            <consortium name="Ensembl"/>
        </authorList>
    </citation>
    <scope>IDENTIFICATION</scope>
</reference>
<dbReference type="Proteomes" id="UP000314986">
    <property type="component" value="Unassembled WGS sequence"/>
</dbReference>
<protein>
    <recommendedName>
        <fullName evidence="1">CBM21 domain-containing protein</fullName>
    </recommendedName>
</protein>
<dbReference type="InterPro" id="IPR050782">
    <property type="entry name" value="PP1_regulatory_subunit_3"/>
</dbReference>
<dbReference type="OMA" id="FWATEHE"/>
<dbReference type="AlphaFoldDB" id="A0A4W3JN46"/>
<reference evidence="2" key="4">
    <citation type="submission" date="2025-08" db="UniProtKB">
        <authorList>
            <consortium name="Ensembl"/>
        </authorList>
    </citation>
    <scope>IDENTIFICATION</scope>
</reference>
<keyword evidence="3" id="KW-1185">Reference proteome</keyword>
<organism evidence="2 3">
    <name type="scientific">Callorhinchus milii</name>
    <name type="common">Ghost shark</name>
    <dbReference type="NCBI Taxonomy" id="7868"/>
    <lineage>
        <taxon>Eukaryota</taxon>
        <taxon>Metazoa</taxon>
        <taxon>Chordata</taxon>
        <taxon>Craniata</taxon>
        <taxon>Vertebrata</taxon>
        <taxon>Chondrichthyes</taxon>
        <taxon>Holocephali</taxon>
        <taxon>Chimaeriformes</taxon>
        <taxon>Callorhinchidae</taxon>
        <taxon>Callorhinchus</taxon>
    </lineage>
</organism>
<reference evidence="3" key="3">
    <citation type="journal article" date="2014" name="Nature">
        <title>Elephant shark genome provides unique insights into gnathostome evolution.</title>
        <authorList>
            <consortium name="International Elephant Shark Genome Sequencing Consortium"/>
            <person name="Venkatesh B."/>
            <person name="Lee A.P."/>
            <person name="Ravi V."/>
            <person name="Maurya A.K."/>
            <person name="Lian M.M."/>
            <person name="Swann J.B."/>
            <person name="Ohta Y."/>
            <person name="Flajnik M.F."/>
            <person name="Sutoh Y."/>
            <person name="Kasahara M."/>
            <person name="Hoon S."/>
            <person name="Gangu V."/>
            <person name="Roy S.W."/>
            <person name="Irimia M."/>
            <person name="Korzh V."/>
            <person name="Kondrychyn I."/>
            <person name="Lim Z.W."/>
            <person name="Tay B.H."/>
            <person name="Tohari S."/>
            <person name="Kong K.W."/>
            <person name="Ho S."/>
            <person name="Lorente-Galdos B."/>
            <person name="Quilez J."/>
            <person name="Marques-Bonet T."/>
            <person name="Raney B.J."/>
            <person name="Ingham P.W."/>
            <person name="Tay A."/>
            <person name="Hillier L.W."/>
            <person name="Minx P."/>
            <person name="Boehm T."/>
            <person name="Wilson R.K."/>
            <person name="Brenner S."/>
            <person name="Warren W.C."/>
        </authorList>
    </citation>
    <scope>NUCLEOTIDE SEQUENCE [LARGE SCALE GENOMIC DNA]</scope>
</reference>
<dbReference type="Gene3D" id="2.60.40.2440">
    <property type="entry name" value="Carbohydrate binding type-21 domain"/>
    <property type="match status" value="1"/>
</dbReference>
<feature type="domain" description="CBM21" evidence="1">
    <location>
        <begin position="133"/>
        <end position="246"/>
    </location>
</feature>
<dbReference type="Pfam" id="PF03370">
    <property type="entry name" value="CBM_21"/>
    <property type="match status" value="1"/>
</dbReference>
<dbReference type="STRING" id="7868.ENSCMIP00000044939"/>
<sequence>MTSSPPRLPRNLSCVASLCGVGGRAEEDGAREGRVRGMGGRDLDRRRARSMPPRVIGGRLGIWDRSRSPRTRRRVRFADALGLDLVKVRRYQESDVPHIPLYVTAQHQRDELSCPQGRLTPTFPAPLSSPGFSQRLSRQRVCLEGVRVDTLSVRGSVRVLALGLTSGTRETSRMSVRYTMDEWATYAEEVARRTGGSPDGRTHRFSFLLGVPARLPGRAMEFVLRYQEQTGGQYWDNNGGKNYRLEDVRPDVSPPPECGAGWVHFI</sequence>
<dbReference type="GO" id="GO:0008157">
    <property type="term" value="F:protein phosphatase 1 binding"/>
    <property type="evidence" value="ECO:0007669"/>
    <property type="project" value="TreeGrafter"/>
</dbReference>
<dbReference type="GO" id="GO:0000164">
    <property type="term" value="C:protein phosphatase type 1 complex"/>
    <property type="evidence" value="ECO:0007669"/>
    <property type="project" value="TreeGrafter"/>
</dbReference>
<dbReference type="Ensembl" id="ENSCMIT00000045584.1">
    <property type="protein sequence ID" value="ENSCMIP00000044939.1"/>
    <property type="gene ID" value="ENSCMIG00000018559.1"/>
</dbReference>
<name>A0A4W3JN46_CALMI</name>
<dbReference type="InterPro" id="IPR005036">
    <property type="entry name" value="CBM21_dom"/>
</dbReference>
<evidence type="ECO:0000313" key="3">
    <source>
        <dbReference type="Proteomes" id="UP000314986"/>
    </source>
</evidence>
<dbReference type="GeneTree" id="ENSGT00940000161906"/>
<dbReference type="GO" id="GO:2001069">
    <property type="term" value="F:glycogen binding"/>
    <property type="evidence" value="ECO:0007669"/>
    <property type="project" value="TreeGrafter"/>
</dbReference>
<dbReference type="PANTHER" id="PTHR12307:SF55">
    <property type="entry name" value="PROTEIN PHOSPHATASE 1 REGULATORY SUBUNIT 3E"/>
    <property type="match status" value="1"/>
</dbReference>
<proteinExistence type="predicted"/>
<evidence type="ECO:0000259" key="1">
    <source>
        <dbReference type="PROSITE" id="PS51159"/>
    </source>
</evidence>
<dbReference type="PROSITE" id="PS51159">
    <property type="entry name" value="CBM21"/>
    <property type="match status" value="1"/>
</dbReference>
<dbReference type="PANTHER" id="PTHR12307">
    <property type="entry name" value="PROTEIN PHOSPHATASE 1 REGULATORY SUBUNIT"/>
    <property type="match status" value="1"/>
</dbReference>
<reference evidence="3" key="1">
    <citation type="journal article" date="2006" name="Science">
        <title>Ancient noncoding elements conserved in the human genome.</title>
        <authorList>
            <person name="Venkatesh B."/>
            <person name="Kirkness E.F."/>
            <person name="Loh Y.H."/>
            <person name="Halpern A.L."/>
            <person name="Lee A.P."/>
            <person name="Johnson J."/>
            <person name="Dandona N."/>
            <person name="Viswanathan L.D."/>
            <person name="Tay A."/>
            <person name="Venter J.C."/>
            <person name="Strausberg R.L."/>
            <person name="Brenner S."/>
        </authorList>
    </citation>
    <scope>NUCLEOTIDE SEQUENCE [LARGE SCALE GENOMIC DNA]</scope>
</reference>
<evidence type="ECO:0000313" key="2">
    <source>
        <dbReference type="Ensembl" id="ENSCMIP00000044939.1"/>
    </source>
</evidence>
<dbReference type="InParanoid" id="A0A4W3JN46"/>
<dbReference type="InterPro" id="IPR038175">
    <property type="entry name" value="CBM21_dom_sf"/>
</dbReference>
<accession>A0A4W3JN46</accession>
<dbReference type="GO" id="GO:0005979">
    <property type="term" value="P:regulation of glycogen biosynthetic process"/>
    <property type="evidence" value="ECO:0007669"/>
    <property type="project" value="TreeGrafter"/>
</dbReference>
<reference evidence="3" key="2">
    <citation type="journal article" date="2007" name="PLoS Biol.">
        <title>Survey sequencing and comparative analysis of the elephant shark (Callorhinchus milii) genome.</title>
        <authorList>
            <person name="Venkatesh B."/>
            <person name="Kirkness E.F."/>
            <person name="Loh Y.H."/>
            <person name="Halpern A.L."/>
            <person name="Lee A.P."/>
            <person name="Johnson J."/>
            <person name="Dandona N."/>
            <person name="Viswanathan L.D."/>
            <person name="Tay A."/>
            <person name="Venter J.C."/>
            <person name="Strausberg R.L."/>
            <person name="Brenner S."/>
        </authorList>
    </citation>
    <scope>NUCLEOTIDE SEQUENCE [LARGE SCALE GENOMIC DNA]</scope>
</reference>